<organism evidence="1 2">
    <name type="scientific">Pendulispora rubella</name>
    <dbReference type="NCBI Taxonomy" id="2741070"/>
    <lineage>
        <taxon>Bacteria</taxon>
        <taxon>Pseudomonadati</taxon>
        <taxon>Myxococcota</taxon>
        <taxon>Myxococcia</taxon>
        <taxon>Myxococcales</taxon>
        <taxon>Sorangiineae</taxon>
        <taxon>Pendulisporaceae</taxon>
        <taxon>Pendulispora</taxon>
    </lineage>
</organism>
<dbReference type="Proteomes" id="UP001374803">
    <property type="component" value="Chromosome"/>
</dbReference>
<evidence type="ECO:0000313" key="1">
    <source>
        <dbReference type="EMBL" id="WXB08464.1"/>
    </source>
</evidence>
<name>A0ABZ2LC28_9BACT</name>
<gene>
    <name evidence="1" type="ORF">LVJ94_14610</name>
</gene>
<protein>
    <submittedName>
        <fullName evidence="1">Uncharacterized protein</fullName>
    </submittedName>
</protein>
<dbReference type="EMBL" id="CP089983">
    <property type="protein sequence ID" value="WXB08464.1"/>
    <property type="molecule type" value="Genomic_DNA"/>
</dbReference>
<reference evidence="1" key="1">
    <citation type="submission" date="2021-12" db="EMBL/GenBank/DDBJ databases">
        <title>Discovery of the Pendulisporaceae a myxobacterial family with distinct sporulation behavior and unique specialized metabolism.</title>
        <authorList>
            <person name="Garcia R."/>
            <person name="Popoff A."/>
            <person name="Bader C.D."/>
            <person name="Loehr J."/>
            <person name="Walesch S."/>
            <person name="Walt C."/>
            <person name="Boldt J."/>
            <person name="Bunk B."/>
            <person name="Haeckl F.J.F.P.J."/>
            <person name="Gunesch A.P."/>
            <person name="Birkelbach J."/>
            <person name="Nuebel U."/>
            <person name="Pietschmann T."/>
            <person name="Bach T."/>
            <person name="Mueller R."/>
        </authorList>
    </citation>
    <scope>NUCLEOTIDE SEQUENCE</scope>
    <source>
        <strain evidence="1">MSr11367</strain>
    </source>
</reference>
<accession>A0ABZ2LC28</accession>
<dbReference type="RefSeq" id="WP_394838138.1">
    <property type="nucleotide sequence ID" value="NZ_CP089929.1"/>
</dbReference>
<sequence>MTSYTFVQLGRRIVVDRAGQVLRAEIVDHSGWQEATPIHRSVAAAGVEADFTPLMALAVKAKRFDERLYEAVERIAHDGAGENLGLFATLEGLRTRLAEGSRMRGLFEAARHLAGEELPQGSNGMSARRWLAPFARDAKQSKPLGAYAESEERKRLFRHDRILQSKLKQEEAAEVRAVLAGEAGLLSAYRGYLEVMTRLTGPLAVPSIEDASARETAVLPGSDSAERRLIEELFGDAPVPPSFELGRELIERIRDGRLETMPSAKEGWYAHQFHAIAALLSPEEQGLRVGPRYRKELEDAFQALFALNRETHVKQLASAVAAAPMIVPRVTIEPVPGFYARMAQSYRYVREALAEVLGELVLRSCKFAKGAQGGPALWDGLLDMEMLFLGAEALSREELGQSLPASRERDMARARFGAWQSASTQDEDLQFDLRVAAPVWFDEQRNTVHLCATVGVETRPLEFDYVETPNVRVVGASPSRSPSKPSFHSIKRPILSTITLECDVREAPTREEFRKICDEHQRPAGIRAALEAR</sequence>
<evidence type="ECO:0000313" key="2">
    <source>
        <dbReference type="Proteomes" id="UP001374803"/>
    </source>
</evidence>
<proteinExistence type="predicted"/>
<keyword evidence="2" id="KW-1185">Reference proteome</keyword>